<dbReference type="Pfam" id="PF00041">
    <property type="entry name" value="fn3"/>
    <property type="match status" value="2"/>
</dbReference>
<evidence type="ECO:0000256" key="5">
    <source>
        <dbReference type="SAM" id="Phobius"/>
    </source>
</evidence>
<dbReference type="OrthoDB" id="7210788at2"/>
<feature type="signal peptide" evidence="6">
    <location>
        <begin position="1"/>
        <end position="33"/>
    </location>
</feature>
<dbReference type="Gene3D" id="2.60.40.10">
    <property type="entry name" value="Immunoglobulins"/>
    <property type="match status" value="3"/>
</dbReference>
<comment type="caution">
    <text evidence="9">The sequence shown here is derived from an EMBL/GenBank/DDBJ whole genome shotgun (WGS) entry which is preliminary data.</text>
</comment>
<name>A0A4Q2M631_9MICO</name>
<feature type="compositionally biased region" description="Low complexity" evidence="4">
    <location>
        <begin position="174"/>
        <end position="189"/>
    </location>
</feature>
<reference evidence="8 11" key="2">
    <citation type="submission" date="2020-07" db="EMBL/GenBank/DDBJ databases">
        <title>Sequencing the genomes of 1000 actinobacteria strains.</title>
        <authorList>
            <person name="Klenk H.-P."/>
        </authorList>
    </citation>
    <scope>NUCLEOTIDE SEQUENCE [LARGE SCALE GENOMIC DNA]</scope>
    <source>
        <strain evidence="8 11">DSM 23870</strain>
    </source>
</reference>
<feature type="chain" id="PRO_5036119103" evidence="6">
    <location>
        <begin position="34"/>
        <end position="1179"/>
    </location>
</feature>
<dbReference type="SMART" id="SM00060">
    <property type="entry name" value="FN3"/>
    <property type="match status" value="5"/>
</dbReference>
<evidence type="ECO:0000259" key="7">
    <source>
        <dbReference type="PROSITE" id="PS50853"/>
    </source>
</evidence>
<keyword evidence="2" id="KW-0378">Hydrolase</keyword>
<evidence type="ECO:0000313" key="10">
    <source>
        <dbReference type="Proteomes" id="UP000292686"/>
    </source>
</evidence>
<evidence type="ECO:0000313" key="9">
    <source>
        <dbReference type="EMBL" id="RXZ87634.1"/>
    </source>
</evidence>
<proteinExistence type="predicted"/>
<dbReference type="InterPro" id="IPR013783">
    <property type="entry name" value="Ig-like_fold"/>
</dbReference>
<sequence length="1179" mass="119136">MTFLPRSNAAVRPLAALLAATLAIGALTAGALASSAETDAGVGRPPALTVTSVESTRVVVTWPANAELSADTRIVVTTSGDESAVELALAELPVAGVAADDAWAAAAPLALERVDLAAGADAAVADIADLVAIAITGLEAEHDYRVLLRSGTAERAVDSDTVEFYTTIARSETPETTEPGATEPAPTEHAPTEPAPSEPAPVDADAATPASVEAETPASSPPAASPLRAPVSPTVLDLLGSASTPLGTAASALPRPDRPTARPTSSSSIEVSWPALSTGPTVTHYIVTTYRAGALVSTSPALDPLLFGTTHTVSGLTAATDYTARVTAYAGELASPESLPSEVVRTANGAPAAPASIALTATEGLALDATWTAPASDGGSAITAYRVELYSGTGVATGNLVASVTLGADIRSHRFAPVPIVSATGRLFATVTAVNGLGASPRATSAVTSIAPTDSPTTGVTVGSISVGDATADGFAVSWNAVAGATASTGYLLRVNVFRPDNAAATTNAIAAVVDTGTGLSTSGALRHVVTGLPGASRYTVTITPYTEVDGTRLYRTSSAARPAGGIATTGIRAPWAPPAPPAPVAAGTDRLTWSAPALDEARAGGSAVTAYALELRNAATGEVVDAREIAATETGPSTTFEGLERATGYTVAIAARNAAGLGDFSDASPIGRTLDRAEPGTVPPAFGTIAELDAAVASGAARAVTAAELGLESATVEPGTTLTPRITWSGAAVDGEIWFYGAPDFLGTFDIVDGIATGSVTIGAPDDGEYRLALFAEGDLPVVTTIEVRRADAGPLELDDAVLRWGISNEANNGAFFGGCNFPTAGKIPDIGRGAVLTENRYSAESGDVRIEKPDASGAYVLADFDTRCLDRRGLPVTSNANSSFTDAQVVISGGTGSVDPAAGDAEIRWTGSFSVAFYGGLTFWYATDPVLVVEDGVGRLTATVSGFGSDMDDLSKWDEIAPREVTLAELPSVALRSDGFTVLPAYRGETIRQDDQLREGPHWGAFPQDFVDFQQIAGQFSYWFSSGGQTDSAKPALPITVGYEASSFTPPTPTEPGEEQPETPTIVIEVKKPPGEPRRATTAVAAAPPVVKRASIAALAATTPAAAALAAAVADAGTIIETTTVVRSSAPLDSTPLVMALALVAGMLGLLTLIAGAGAGLVATGLLPVAPRGRSGG</sequence>
<dbReference type="EMBL" id="SDPM01000001">
    <property type="protein sequence ID" value="RXZ87634.1"/>
    <property type="molecule type" value="Genomic_DNA"/>
</dbReference>
<reference evidence="9 10" key="1">
    <citation type="submission" date="2019-01" db="EMBL/GenBank/DDBJ databases">
        <title>Agromyces.</title>
        <authorList>
            <person name="Li J."/>
        </authorList>
    </citation>
    <scope>NUCLEOTIDE SEQUENCE [LARGE SCALE GENOMIC DNA]</scope>
    <source>
        <strain evidence="9 10">DSM 23870</strain>
    </source>
</reference>
<gene>
    <name evidence="8" type="ORF">BJ972_002749</name>
    <name evidence="9" type="ORF">ESP50_00035</name>
</gene>
<organism evidence="9 10">
    <name type="scientific">Agromyces atrinae</name>
    <dbReference type="NCBI Taxonomy" id="592376"/>
    <lineage>
        <taxon>Bacteria</taxon>
        <taxon>Bacillati</taxon>
        <taxon>Actinomycetota</taxon>
        <taxon>Actinomycetes</taxon>
        <taxon>Micrococcales</taxon>
        <taxon>Microbacteriaceae</taxon>
        <taxon>Agromyces</taxon>
    </lineage>
</organism>
<dbReference type="Proteomes" id="UP000292686">
    <property type="component" value="Unassembled WGS sequence"/>
</dbReference>
<dbReference type="InterPro" id="IPR003961">
    <property type="entry name" value="FN3_dom"/>
</dbReference>
<evidence type="ECO:0000256" key="3">
    <source>
        <dbReference type="ARBA" id="ARBA00023326"/>
    </source>
</evidence>
<keyword evidence="10" id="KW-1185">Reference proteome</keyword>
<dbReference type="InterPro" id="IPR036116">
    <property type="entry name" value="FN3_sf"/>
</dbReference>
<feature type="domain" description="Fibronectin type-III" evidence="7">
    <location>
        <begin position="578"/>
        <end position="677"/>
    </location>
</feature>
<feature type="compositionally biased region" description="Low complexity" evidence="4">
    <location>
        <begin position="200"/>
        <end position="218"/>
    </location>
</feature>
<feature type="region of interest" description="Disordered" evidence="4">
    <location>
        <begin position="247"/>
        <end position="271"/>
    </location>
</feature>
<dbReference type="SUPFAM" id="SSF49265">
    <property type="entry name" value="Fibronectin type III"/>
    <property type="match status" value="2"/>
</dbReference>
<dbReference type="Proteomes" id="UP000581087">
    <property type="component" value="Unassembled WGS sequence"/>
</dbReference>
<keyword evidence="1" id="KW-0677">Repeat</keyword>
<dbReference type="RefSeq" id="WP_129171873.1">
    <property type="nucleotide sequence ID" value="NZ_JACCBI010000001.1"/>
</dbReference>
<evidence type="ECO:0000256" key="1">
    <source>
        <dbReference type="ARBA" id="ARBA00022737"/>
    </source>
</evidence>
<dbReference type="PANTHER" id="PTHR13817:SF173">
    <property type="entry name" value="FRAZZLED"/>
    <property type="match status" value="1"/>
</dbReference>
<keyword evidence="6" id="KW-0732">Signal</keyword>
<keyword evidence="5" id="KW-0812">Transmembrane</keyword>
<keyword evidence="5" id="KW-1133">Transmembrane helix</keyword>
<dbReference type="PROSITE" id="PS50853">
    <property type="entry name" value="FN3"/>
    <property type="match status" value="3"/>
</dbReference>
<keyword evidence="5" id="KW-0472">Membrane</keyword>
<feature type="transmembrane region" description="Helical" evidence="5">
    <location>
        <begin position="1139"/>
        <end position="1172"/>
    </location>
</feature>
<feature type="domain" description="Fibronectin type-III" evidence="7">
    <location>
        <begin position="353"/>
        <end position="453"/>
    </location>
</feature>
<evidence type="ECO:0000256" key="2">
    <source>
        <dbReference type="ARBA" id="ARBA00023295"/>
    </source>
</evidence>
<evidence type="ECO:0000256" key="4">
    <source>
        <dbReference type="SAM" id="MobiDB-lite"/>
    </source>
</evidence>
<accession>A0A4Q2M631</accession>
<keyword evidence="3" id="KW-0119">Carbohydrate metabolism</keyword>
<keyword evidence="2" id="KW-0326">Glycosidase</keyword>
<feature type="domain" description="Fibronectin type-III" evidence="7">
    <location>
        <begin position="255"/>
        <end position="349"/>
    </location>
</feature>
<evidence type="ECO:0000313" key="8">
    <source>
        <dbReference type="EMBL" id="NYD68230.1"/>
    </source>
</evidence>
<dbReference type="InterPro" id="IPR050964">
    <property type="entry name" value="Striated_Muscle_Regulatory"/>
</dbReference>
<feature type="region of interest" description="Disordered" evidence="4">
    <location>
        <begin position="168"/>
        <end position="229"/>
    </location>
</feature>
<evidence type="ECO:0000256" key="6">
    <source>
        <dbReference type="SAM" id="SignalP"/>
    </source>
</evidence>
<keyword evidence="3" id="KW-0624">Polysaccharide degradation</keyword>
<dbReference type="AlphaFoldDB" id="A0A4Q2M631"/>
<dbReference type="CDD" id="cd00063">
    <property type="entry name" value="FN3"/>
    <property type="match status" value="2"/>
</dbReference>
<dbReference type="EMBL" id="JACCBI010000001">
    <property type="protein sequence ID" value="NYD68230.1"/>
    <property type="molecule type" value="Genomic_DNA"/>
</dbReference>
<evidence type="ECO:0000313" key="11">
    <source>
        <dbReference type="Proteomes" id="UP000581087"/>
    </source>
</evidence>
<dbReference type="GO" id="GO:0016798">
    <property type="term" value="F:hydrolase activity, acting on glycosyl bonds"/>
    <property type="evidence" value="ECO:0007669"/>
    <property type="project" value="UniProtKB-KW"/>
</dbReference>
<dbReference type="PANTHER" id="PTHR13817">
    <property type="entry name" value="TITIN"/>
    <property type="match status" value="1"/>
</dbReference>
<protein>
    <submittedName>
        <fullName evidence="9">Fibronectin type III domain-containing protein</fullName>
    </submittedName>
</protein>
<dbReference type="GO" id="GO:0000272">
    <property type="term" value="P:polysaccharide catabolic process"/>
    <property type="evidence" value="ECO:0007669"/>
    <property type="project" value="UniProtKB-KW"/>
</dbReference>